<evidence type="ECO:0000313" key="3">
    <source>
        <dbReference type="Proteomes" id="UP000757435"/>
    </source>
</evidence>
<sequence length="650" mass="72194">MNPSASHSGTLPDYSSVQSIPEMWAIAARTFASVTAVHDPHASPEVKFTYGELYEQFQQFAGGLQALSILAPSESLPPRIGLIADNSPRWLIADQGIMRSGAVDVVRSAQADTEELLFILRDSGAIALVIENLAAFKKLRSGLEDLPLQFVVLLSEEEAAEESLKVFKFSEVLELGKGRTLQPVSQTRDTLATLMYTSGTSGMPKGVMLSHGNLLAQVIAVPEVLILQPGERVLSILPIWHSYERSFENIVFSYGCTQIYTNIRHVKSDLKQYQPHYMVAVPRLWESIYDGIQKQFREQPASKQKLIGFLFQQSQRYIEARRVAQGLDLKKLDPSPLERSLASLQSAALLPFHLLGKKLVYQKVREGMGGAIKYLVSGGGSIADYLEDFFEIVDVQLLGGYGLTETSPITNVRRPSRNLRGADGQPFGDVEIQIVDPESRQPLAIGQQGLVLIRGSQVMQGYFNNPVATQKAIDPQGWFDSGDLGMVTAAKDLIITGRAKDTIVLTNGENIEPQPIENACLRSPYIDQIMLVGQDQKSLGALIVPNREALKQWAVSQNLTLRMPDEVLGNAIESNGAITFDSKPVQELYRQELTREVKNRPGYRADDRVNLFRLLAEPFTLENGMLTQTLKIRRVVVTERYRGMIDEMFT</sequence>
<feature type="domain" description="AMP-dependent synthetase/ligase" evidence="1">
    <location>
        <begin position="28"/>
        <end position="463"/>
    </location>
</feature>
<dbReference type="Pfam" id="PF23562">
    <property type="entry name" value="AMP-binding_C_3"/>
    <property type="match status" value="1"/>
</dbReference>
<dbReference type="Pfam" id="PF00501">
    <property type="entry name" value="AMP-binding"/>
    <property type="match status" value="1"/>
</dbReference>
<evidence type="ECO:0000259" key="1">
    <source>
        <dbReference type="Pfam" id="PF00501"/>
    </source>
</evidence>
<proteinExistence type="predicted"/>
<organism evidence="2 3">
    <name type="scientific">Drouetiella hepatica Uher 2000/2452</name>
    <dbReference type="NCBI Taxonomy" id="904376"/>
    <lineage>
        <taxon>Bacteria</taxon>
        <taxon>Bacillati</taxon>
        <taxon>Cyanobacteriota</taxon>
        <taxon>Cyanophyceae</taxon>
        <taxon>Oculatellales</taxon>
        <taxon>Oculatellaceae</taxon>
        <taxon>Drouetiella</taxon>
    </lineage>
</organism>
<reference evidence="2" key="2">
    <citation type="journal article" date="2022" name="Microbiol. Resour. Announc.">
        <title>Metagenome Sequencing to Explore Phylogenomics of Terrestrial Cyanobacteria.</title>
        <authorList>
            <person name="Ward R.D."/>
            <person name="Stajich J.E."/>
            <person name="Johansen J.R."/>
            <person name="Huntemann M."/>
            <person name="Clum A."/>
            <person name="Foster B."/>
            <person name="Foster B."/>
            <person name="Roux S."/>
            <person name="Palaniappan K."/>
            <person name="Varghese N."/>
            <person name="Mukherjee S."/>
            <person name="Reddy T.B.K."/>
            <person name="Daum C."/>
            <person name="Copeland A."/>
            <person name="Chen I.A."/>
            <person name="Ivanova N.N."/>
            <person name="Kyrpides N.C."/>
            <person name="Shapiro N."/>
            <person name="Eloe-Fadrosh E.A."/>
            <person name="Pietrasiak N."/>
        </authorList>
    </citation>
    <scope>NUCLEOTIDE SEQUENCE</scope>
    <source>
        <strain evidence="2">UHER 2000/2452</strain>
    </source>
</reference>
<dbReference type="PROSITE" id="PS00455">
    <property type="entry name" value="AMP_BINDING"/>
    <property type="match status" value="1"/>
</dbReference>
<dbReference type="GO" id="GO:0030497">
    <property type="term" value="P:fatty acid elongation"/>
    <property type="evidence" value="ECO:0007669"/>
    <property type="project" value="TreeGrafter"/>
</dbReference>
<accession>A0A951QED1</accession>
<dbReference type="EMBL" id="JAHHHD010000030">
    <property type="protein sequence ID" value="MBW4661106.1"/>
    <property type="molecule type" value="Genomic_DNA"/>
</dbReference>
<name>A0A951QED1_9CYAN</name>
<dbReference type="AlphaFoldDB" id="A0A951QED1"/>
<dbReference type="SUPFAM" id="SSF56801">
    <property type="entry name" value="Acetyl-CoA synthetase-like"/>
    <property type="match status" value="1"/>
</dbReference>
<gene>
    <name evidence="2" type="ORF">KME15_20720</name>
</gene>
<dbReference type="InterPro" id="IPR052987">
    <property type="entry name" value="Chloroplast_AMP-bd_Enzymes"/>
</dbReference>
<comment type="caution">
    <text evidence="2">The sequence shown here is derived from an EMBL/GenBank/DDBJ whole genome shotgun (WGS) entry which is preliminary data.</text>
</comment>
<protein>
    <submittedName>
        <fullName evidence="2">AMP-binding protein</fullName>
    </submittedName>
</protein>
<dbReference type="InterPro" id="IPR020845">
    <property type="entry name" value="AMP-binding_CS"/>
</dbReference>
<dbReference type="PANTHER" id="PTHR43813">
    <property type="entry name" value="ACYL-ACTIVATING ENZYME 16, CHLOROPLASTIC-RELATED"/>
    <property type="match status" value="1"/>
</dbReference>
<dbReference type="PANTHER" id="PTHR43813:SF1">
    <property type="entry name" value="ACYL-ACTIVATING ENZYME 16, CHLOROPLASTIC-RELATED"/>
    <property type="match status" value="1"/>
</dbReference>
<dbReference type="Proteomes" id="UP000757435">
    <property type="component" value="Unassembled WGS sequence"/>
</dbReference>
<reference evidence="2" key="1">
    <citation type="submission" date="2021-05" db="EMBL/GenBank/DDBJ databases">
        <authorList>
            <person name="Pietrasiak N."/>
            <person name="Ward R."/>
            <person name="Stajich J.E."/>
            <person name="Kurbessoian T."/>
        </authorList>
    </citation>
    <scope>NUCLEOTIDE SEQUENCE</scope>
    <source>
        <strain evidence="2">UHER 2000/2452</strain>
    </source>
</reference>
<dbReference type="GO" id="GO:0008922">
    <property type="term" value="F:long-chain fatty acid [acyl-carrier-protein] ligase activity"/>
    <property type="evidence" value="ECO:0007669"/>
    <property type="project" value="TreeGrafter"/>
</dbReference>
<evidence type="ECO:0000313" key="2">
    <source>
        <dbReference type="EMBL" id="MBW4661106.1"/>
    </source>
</evidence>
<dbReference type="Gene3D" id="3.40.50.12780">
    <property type="entry name" value="N-terminal domain of ligase-like"/>
    <property type="match status" value="1"/>
</dbReference>
<dbReference type="InterPro" id="IPR042099">
    <property type="entry name" value="ANL_N_sf"/>
</dbReference>
<dbReference type="InterPro" id="IPR000873">
    <property type="entry name" value="AMP-dep_synth/lig_dom"/>
</dbReference>